<dbReference type="EMBL" id="CM009307">
    <property type="protein sequence ID" value="KAI9378255.1"/>
    <property type="molecule type" value="Genomic_DNA"/>
</dbReference>
<protein>
    <submittedName>
        <fullName evidence="1">Uncharacterized protein</fullName>
    </submittedName>
</protein>
<evidence type="ECO:0000313" key="2">
    <source>
        <dbReference type="Proteomes" id="UP000006729"/>
    </source>
</evidence>
<sequence>NRGAANQINKRHFKELIRKYHPSIIVLLETHVRFDRVVVFWKKQGFTAVAIVVEANGHASGIWILTNGGNCLISIIDAMTQCVTVLKITAGSFNWFFSAVYASPISSLWTHFWDQLITVRSLANGPWILIGDSNEVINYSFRNSWRCFLYDQSWKIKRG</sequence>
<organism evidence="1 2">
    <name type="scientific">Populus trichocarpa</name>
    <name type="common">Western balsam poplar</name>
    <name type="synonym">Populus balsamifera subsp. trichocarpa</name>
    <dbReference type="NCBI Taxonomy" id="3694"/>
    <lineage>
        <taxon>Eukaryota</taxon>
        <taxon>Viridiplantae</taxon>
        <taxon>Streptophyta</taxon>
        <taxon>Embryophyta</taxon>
        <taxon>Tracheophyta</taxon>
        <taxon>Spermatophyta</taxon>
        <taxon>Magnoliopsida</taxon>
        <taxon>eudicotyledons</taxon>
        <taxon>Gunneridae</taxon>
        <taxon>Pentapetalae</taxon>
        <taxon>rosids</taxon>
        <taxon>fabids</taxon>
        <taxon>Malpighiales</taxon>
        <taxon>Salicaceae</taxon>
        <taxon>Saliceae</taxon>
        <taxon>Populus</taxon>
    </lineage>
</organism>
<reference evidence="1 2" key="1">
    <citation type="journal article" date="2006" name="Science">
        <title>The genome of black cottonwood, Populus trichocarpa (Torr. &amp; Gray).</title>
        <authorList>
            <person name="Tuskan G.A."/>
            <person name="Difazio S."/>
            <person name="Jansson S."/>
            <person name="Bohlmann J."/>
            <person name="Grigoriev I."/>
            <person name="Hellsten U."/>
            <person name="Putnam N."/>
            <person name="Ralph S."/>
            <person name="Rombauts S."/>
            <person name="Salamov A."/>
            <person name="Schein J."/>
            <person name="Sterck L."/>
            <person name="Aerts A."/>
            <person name="Bhalerao R.R."/>
            <person name="Bhalerao R.P."/>
            <person name="Blaudez D."/>
            <person name="Boerjan W."/>
            <person name="Brun A."/>
            <person name="Brunner A."/>
            <person name="Busov V."/>
            <person name="Campbell M."/>
            <person name="Carlson J."/>
            <person name="Chalot M."/>
            <person name="Chapman J."/>
            <person name="Chen G.L."/>
            <person name="Cooper D."/>
            <person name="Coutinho P.M."/>
            <person name="Couturier J."/>
            <person name="Covert S."/>
            <person name="Cronk Q."/>
            <person name="Cunningham R."/>
            <person name="Davis J."/>
            <person name="Degroeve S."/>
            <person name="Dejardin A."/>
            <person name="Depamphilis C."/>
            <person name="Detter J."/>
            <person name="Dirks B."/>
            <person name="Dubchak I."/>
            <person name="Duplessis S."/>
            <person name="Ehlting J."/>
            <person name="Ellis B."/>
            <person name="Gendler K."/>
            <person name="Goodstein D."/>
            <person name="Gribskov M."/>
            <person name="Grimwood J."/>
            <person name="Groover A."/>
            <person name="Gunter L."/>
            <person name="Hamberger B."/>
            <person name="Heinze B."/>
            <person name="Helariutta Y."/>
            <person name="Henrissat B."/>
            <person name="Holligan D."/>
            <person name="Holt R."/>
            <person name="Huang W."/>
            <person name="Islam-Faridi N."/>
            <person name="Jones S."/>
            <person name="Jones-Rhoades M."/>
            <person name="Jorgensen R."/>
            <person name="Joshi C."/>
            <person name="Kangasjarvi J."/>
            <person name="Karlsson J."/>
            <person name="Kelleher C."/>
            <person name="Kirkpatrick R."/>
            <person name="Kirst M."/>
            <person name="Kohler A."/>
            <person name="Kalluri U."/>
            <person name="Larimer F."/>
            <person name="Leebens-Mack J."/>
            <person name="Leple J.C."/>
            <person name="Locascio P."/>
            <person name="Lou Y."/>
            <person name="Lucas S."/>
            <person name="Martin F."/>
            <person name="Montanini B."/>
            <person name="Napoli C."/>
            <person name="Nelson D.R."/>
            <person name="Nelson C."/>
            <person name="Nieminen K."/>
            <person name="Nilsson O."/>
            <person name="Pereda V."/>
            <person name="Peter G."/>
            <person name="Philippe R."/>
            <person name="Pilate G."/>
            <person name="Poliakov A."/>
            <person name="Razumovskaya J."/>
            <person name="Richardson P."/>
            <person name="Rinaldi C."/>
            <person name="Ritland K."/>
            <person name="Rouze P."/>
            <person name="Ryaboy D."/>
            <person name="Schmutz J."/>
            <person name="Schrader J."/>
            <person name="Segerman B."/>
            <person name="Shin H."/>
            <person name="Siddiqui A."/>
            <person name="Sterky F."/>
            <person name="Terry A."/>
            <person name="Tsai C.J."/>
            <person name="Uberbacher E."/>
            <person name="Unneberg P."/>
            <person name="Vahala J."/>
            <person name="Wall K."/>
            <person name="Wessler S."/>
            <person name="Yang G."/>
            <person name="Yin T."/>
            <person name="Douglas C."/>
            <person name="Marra M."/>
            <person name="Sandberg G."/>
            <person name="Van de Peer Y."/>
            <person name="Rokhsar D."/>
        </authorList>
    </citation>
    <scope>NUCLEOTIDE SEQUENCE [LARGE SCALE GENOMIC DNA]</scope>
    <source>
        <strain evidence="2">cv. Nisqually</strain>
    </source>
</reference>
<evidence type="ECO:0000313" key="1">
    <source>
        <dbReference type="EMBL" id="KAI9378255.1"/>
    </source>
</evidence>
<dbReference type="Proteomes" id="UP000006729">
    <property type="component" value="Chromosome 18"/>
</dbReference>
<name>A0ACC0RN86_POPTR</name>
<feature type="non-terminal residue" evidence="1">
    <location>
        <position position="1"/>
    </location>
</feature>
<keyword evidence="2" id="KW-1185">Reference proteome</keyword>
<proteinExistence type="predicted"/>
<gene>
    <name evidence="1" type="ORF">POPTR_018G064450v4</name>
</gene>
<comment type="caution">
    <text evidence="1">The sequence shown here is derived from an EMBL/GenBank/DDBJ whole genome shotgun (WGS) entry which is preliminary data.</text>
</comment>
<accession>A0ACC0RN86</accession>